<accession>A0AAE0ZNP6</accession>
<gene>
    <name evidence="1" type="ORF">RRG08_049279</name>
</gene>
<evidence type="ECO:0000313" key="2">
    <source>
        <dbReference type="Proteomes" id="UP001283361"/>
    </source>
</evidence>
<dbReference type="EMBL" id="JAWDGP010003606">
    <property type="protein sequence ID" value="KAK3772789.1"/>
    <property type="molecule type" value="Genomic_DNA"/>
</dbReference>
<proteinExistence type="predicted"/>
<dbReference type="Proteomes" id="UP001283361">
    <property type="component" value="Unassembled WGS sequence"/>
</dbReference>
<keyword evidence="2" id="KW-1185">Reference proteome</keyword>
<name>A0AAE0ZNP6_9GAST</name>
<organism evidence="1 2">
    <name type="scientific">Elysia crispata</name>
    <name type="common">lettuce slug</name>
    <dbReference type="NCBI Taxonomy" id="231223"/>
    <lineage>
        <taxon>Eukaryota</taxon>
        <taxon>Metazoa</taxon>
        <taxon>Spiralia</taxon>
        <taxon>Lophotrochozoa</taxon>
        <taxon>Mollusca</taxon>
        <taxon>Gastropoda</taxon>
        <taxon>Heterobranchia</taxon>
        <taxon>Euthyneura</taxon>
        <taxon>Panpulmonata</taxon>
        <taxon>Sacoglossa</taxon>
        <taxon>Placobranchoidea</taxon>
        <taxon>Plakobranchidae</taxon>
        <taxon>Elysia</taxon>
    </lineage>
</organism>
<protein>
    <submittedName>
        <fullName evidence="1">Uncharacterized protein</fullName>
    </submittedName>
</protein>
<evidence type="ECO:0000313" key="1">
    <source>
        <dbReference type="EMBL" id="KAK3772789.1"/>
    </source>
</evidence>
<sequence length="103" mass="11486">MTCRRSDVQCYCYPASLANGRPPSVNRSSFTPGYARFPDIVRLSSRIALSGRCGYRVKSNAVTPQEGMRTPRGGALITRLVSVYRNVELRQAKKSQLINTVFD</sequence>
<comment type="caution">
    <text evidence="1">The sequence shown here is derived from an EMBL/GenBank/DDBJ whole genome shotgun (WGS) entry which is preliminary data.</text>
</comment>
<dbReference type="AlphaFoldDB" id="A0AAE0ZNP6"/>
<reference evidence="1" key="1">
    <citation type="journal article" date="2023" name="G3 (Bethesda)">
        <title>A reference genome for the long-term kleptoplast-retaining sea slug Elysia crispata morphotype clarki.</title>
        <authorList>
            <person name="Eastman K.E."/>
            <person name="Pendleton A.L."/>
            <person name="Shaikh M.A."/>
            <person name="Suttiyut T."/>
            <person name="Ogas R."/>
            <person name="Tomko P."/>
            <person name="Gavelis G."/>
            <person name="Widhalm J.R."/>
            <person name="Wisecaver J.H."/>
        </authorList>
    </citation>
    <scope>NUCLEOTIDE SEQUENCE</scope>
    <source>
        <strain evidence="1">ECLA1</strain>
    </source>
</reference>